<dbReference type="InterPro" id="IPR003594">
    <property type="entry name" value="HATPase_dom"/>
</dbReference>
<dbReference type="PANTHER" id="PTHR34220">
    <property type="entry name" value="SENSOR HISTIDINE KINASE YPDA"/>
    <property type="match status" value="1"/>
</dbReference>
<dbReference type="Pfam" id="PF00672">
    <property type="entry name" value="HAMP"/>
    <property type="match status" value="1"/>
</dbReference>
<dbReference type="Gene3D" id="3.30.565.10">
    <property type="entry name" value="Histidine kinase-like ATPase, C-terminal domain"/>
    <property type="match status" value="1"/>
</dbReference>
<evidence type="ECO:0000256" key="7">
    <source>
        <dbReference type="ARBA" id="ARBA00022777"/>
    </source>
</evidence>
<organism evidence="14 15">
    <name type="scientific">Paenibacillus agaridevorans</name>
    <dbReference type="NCBI Taxonomy" id="171404"/>
    <lineage>
        <taxon>Bacteria</taxon>
        <taxon>Bacillati</taxon>
        <taxon>Bacillota</taxon>
        <taxon>Bacilli</taxon>
        <taxon>Bacillales</taxon>
        <taxon>Paenibacillaceae</taxon>
        <taxon>Paenibacillus</taxon>
    </lineage>
</organism>
<dbReference type="CDD" id="cd06225">
    <property type="entry name" value="HAMP"/>
    <property type="match status" value="1"/>
</dbReference>
<keyword evidence="9 12" id="KW-1133">Transmembrane helix</keyword>
<evidence type="ECO:0000256" key="9">
    <source>
        <dbReference type="ARBA" id="ARBA00022989"/>
    </source>
</evidence>
<dbReference type="GO" id="GO:0000155">
    <property type="term" value="F:phosphorelay sensor kinase activity"/>
    <property type="evidence" value="ECO:0007669"/>
    <property type="project" value="InterPro"/>
</dbReference>
<sequence>MRNVFDRFKYNGLFIKMFIIMVVSIIAVSVTSTWTTINTSERVFMQTFSITNAKVIAQITSNMDAFSYAVVMAANNAQQSGTIRGALSEGDGSSLEQYRSYYNLVEQVKRIQSLVDAYEVGITVIGMNGRSYTTDPALWPVYGAKLREHPLTDRTLAEPRKIHYQYDDSSRSGVAATEPTIVASKALIDRTTDDVYGAIYFAIRERDFKKFFESFTSFGNDVAIMDEAGSIVSSNRTAWLGQPFPDLLQYAKDIEEKKLASVNAEIMGKEGIVLSRMLAPFGLYLINLVDKEAAIGQLTDTRTIALSVIAIVAAALIIVFLISRRLTKSLTRLVKQISTISKYEFDHHVNVGGSYETRQLGQAFNAMMDELQEYVKELVHTQKQQRNAELEALQQQINPHFLYNTLASVKFMVQQGSKEKAADTINSLISLLQNAIGNVSETITLSQELVNMRNYVFINHVRYGDRIKMNYFVAPDCMGYHVPKLMIQPFIENAFFHGFNRKATGSIYFMAAKEPDALVCEVVDDGDGFDPAAIEDDRLAKREGRRQLFTGIGVKNVHERIKLLYGESYGVTVTSQPGQGTKVKIRIPLIEE</sequence>
<keyword evidence="11 12" id="KW-0472">Membrane</keyword>
<dbReference type="InterPro" id="IPR036890">
    <property type="entry name" value="HATPase_C_sf"/>
</dbReference>
<keyword evidence="8" id="KW-0067">ATP-binding</keyword>
<gene>
    <name evidence="14" type="ORF">PAT3040_06106</name>
</gene>
<dbReference type="RefSeq" id="WP_108995626.1">
    <property type="nucleotide sequence ID" value="NZ_BDQX01000394.1"/>
</dbReference>
<dbReference type="GO" id="GO:0005886">
    <property type="term" value="C:plasma membrane"/>
    <property type="evidence" value="ECO:0007669"/>
    <property type="project" value="UniProtKB-SubCell"/>
</dbReference>
<evidence type="ECO:0000313" key="14">
    <source>
        <dbReference type="EMBL" id="GBG11305.1"/>
    </source>
</evidence>
<evidence type="ECO:0000256" key="1">
    <source>
        <dbReference type="ARBA" id="ARBA00004651"/>
    </source>
</evidence>
<dbReference type="SUPFAM" id="SSF55874">
    <property type="entry name" value="ATPase domain of HSP90 chaperone/DNA topoisomerase II/histidine kinase"/>
    <property type="match status" value="1"/>
</dbReference>
<feature type="domain" description="HAMP" evidence="13">
    <location>
        <begin position="324"/>
        <end position="376"/>
    </location>
</feature>
<dbReference type="InterPro" id="IPR050640">
    <property type="entry name" value="Bact_2-comp_sensor_kinase"/>
</dbReference>
<evidence type="ECO:0000256" key="5">
    <source>
        <dbReference type="ARBA" id="ARBA00022692"/>
    </source>
</evidence>
<keyword evidence="2" id="KW-1003">Cell membrane</keyword>
<comment type="subcellular location">
    <subcellularLocation>
        <location evidence="1">Cell membrane</location>
        <topology evidence="1">Multi-pass membrane protein</topology>
    </subcellularLocation>
</comment>
<dbReference type="SMART" id="SM00304">
    <property type="entry name" value="HAMP"/>
    <property type="match status" value="1"/>
</dbReference>
<dbReference type="SUPFAM" id="SSF158472">
    <property type="entry name" value="HAMP domain-like"/>
    <property type="match status" value="1"/>
</dbReference>
<dbReference type="GO" id="GO:0005524">
    <property type="term" value="F:ATP binding"/>
    <property type="evidence" value="ECO:0007669"/>
    <property type="project" value="UniProtKB-KW"/>
</dbReference>
<name>A0A2R5EYV8_9BACL</name>
<evidence type="ECO:0000256" key="10">
    <source>
        <dbReference type="ARBA" id="ARBA00023012"/>
    </source>
</evidence>
<feature type="transmembrane region" description="Helical" evidence="12">
    <location>
        <begin position="12"/>
        <end position="34"/>
    </location>
</feature>
<keyword evidence="3" id="KW-0597">Phosphoprotein</keyword>
<feature type="transmembrane region" description="Helical" evidence="12">
    <location>
        <begin position="304"/>
        <end position="322"/>
    </location>
</feature>
<keyword evidence="10" id="KW-0902">Two-component regulatory system</keyword>
<dbReference type="EMBL" id="BDQX01000394">
    <property type="protein sequence ID" value="GBG11305.1"/>
    <property type="molecule type" value="Genomic_DNA"/>
</dbReference>
<dbReference type="Proteomes" id="UP000245202">
    <property type="component" value="Unassembled WGS sequence"/>
</dbReference>
<keyword evidence="6" id="KW-0547">Nucleotide-binding</keyword>
<accession>A0A2R5EYV8</accession>
<dbReference type="PANTHER" id="PTHR34220:SF11">
    <property type="entry name" value="SENSOR PROTEIN KINASE HPTS"/>
    <property type="match status" value="1"/>
</dbReference>
<keyword evidence="5 12" id="KW-0812">Transmembrane</keyword>
<reference evidence="14 15" key="1">
    <citation type="submission" date="2017-08" db="EMBL/GenBank/DDBJ databases">
        <title>Substantial Increase in Enzyme Production by Combined Drug-Resistance Mutations in Paenibacillus agaridevorans.</title>
        <authorList>
            <person name="Tanaka Y."/>
            <person name="Funane K."/>
            <person name="Hosaka T."/>
            <person name="Shiwa Y."/>
            <person name="Fujita N."/>
            <person name="Miyazaki T."/>
            <person name="Yoshikawa H."/>
            <person name="Murakami K."/>
            <person name="Kasahara K."/>
            <person name="Inaoka T."/>
            <person name="Hiraga Y."/>
            <person name="Ochi K."/>
        </authorList>
    </citation>
    <scope>NUCLEOTIDE SEQUENCE [LARGE SCALE GENOMIC DNA]</scope>
    <source>
        <strain evidence="14 15">T-3040</strain>
    </source>
</reference>
<dbReference type="InterPro" id="IPR010559">
    <property type="entry name" value="Sig_transdc_His_kin_internal"/>
</dbReference>
<evidence type="ECO:0000256" key="4">
    <source>
        <dbReference type="ARBA" id="ARBA00022679"/>
    </source>
</evidence>
<keyword evidence="15" id="KW-1185">Reference proteome</keyword>
<comment type="caution">
    <text evidence="14">The sequence shown here is derived from an EMBL/GenBank/DDBJ whole genome shotgun (WGS) entry which is preliminary data.</text>
</comment>
<evidence type="ECO:0000256" key="6">
    <source>
        <dbReference type="ARBA" id="ARBA00022741"/>
    </source>
</evidence>
<proteinExistence type="predicted"/>
<evidence type="ECO:0000256" key="2">
    <source>
        <dbReference type="ARBA" id="ARBA00022475"/>
    </source>
</evidence>
<evidence type="ECO:0000256" key="3">
    <source>
        <dbReference type="ARBA" id="ARBA00022553"/>
    </source>
</evidence>
<keyword evidence="4" id="KW-0808">Transferase</keyword>
<keyword evidence="7 14" id="KW-0418">Kinase</keyword>
<dbReference type="PROSITE" id="PS50885">
    <property type="entry name" value="HAMP"/>
    <property type="match status" value="1"/>
</dbReference>
<dbReference type="Pfam" id="PF02518">
    <property type="entry name" value="HATPase_c"/>
    <property type="match status" value="1"/>
</dbReference>
<dbReference type="Gene3D" id="6.10.340.10">
    <property type="match status" value="1"/>
</dbReference>
<dbReference type="AlphaFoldDB" id="A0A2R5EYV8"/>
<evidence type="ECO:0000256" key="11">
    <source>
        <dbReference type="ARBA" id="ARBA00023136"/>
    </source>
</evidence>
<protein>
    <submittedName>
        <fullName evidence="14">Two-component sensor histidine kinase</fullName>
    </submittedName>
</protein>
<dbReference type="Pfam" id="PF06580">
    <property type="entry name" value="His_kinase"/>
    <property type="match status" value="1"/>
</dbReference>
<dbReference type="InterPro" id="IPR003660">
    <property type="entry name" value="HAMP_dom"/>
</dbReference>
<evidence type="ECO:0000259" key="13">
    <source>
        <dbReference type="PROSITE" id="PS50885"/>
    </source>
</evidence>
<evidence type="ECO:0000256" key="12">
    <source>
        <dbReference type="SAM" id="Phobius"/>
    </source>
</evidence>
<evidence type="ECO:0000313" key="15">
    <source>
        <dbReference type="Proteomes" id="UP000245202"/>
    </source>
</evidence>
<evidence type="ECO:0000256" key="8">
    <source>
        <dbReference type="ARBA" id="ARBA00022840"/>
    </source>
</evidence>